<feature type="region of interest" description="Disordered" evidence="1">
    <location>
        <begin position="104"/>
        <end position="132"/>
    </location>
</feature>
<organism evidence="2 3">
    <name type="scientific">Ciona intestinalis</name>
    <name type="common">Transparent sea squirt</name>
    <name type="synonym">Ascidia intestinalis</name>
    <dbReference type="NCBI Taxonomy" id="7719"/>
    <lineage>
        <taxon>Eukaryota</taxon>
        <taxon>Metazoa</taxon>
        <taxon>Chordata</taxon>
        <taxon>Tunicata</taxon>
        <taxon>Ascidiacea</taxon>
        <taxon>Phlebobranchia</taxon>
        <taxon>Cionidae</taxon>
        <taxon>Ciona</taxon>
    </lineage>
</organism>
<dbReference type="PANTHER" id="PTHR33504:SF2">
    <property type="entry name" value="PROTEIN MFI"/>
    <property type="match status" value="1"/>
</dbReference>
<evidence type="ECO:0000256" key="1">
    <source>
        <dbReference type="SAM" id="MobiDB-lite"/>
    </source>
</evidence>
<dbReference type="Pfam" id="PF00612">
    <property type="entry name" value="IQ"/>
    <property type="match status" value="1"/>
</dbReference>
<dbReference type="EMBL" id="EAAA01001321">
    <property type="status" value="NOT_ANNOTATED_CDS"/>
    <property type="molecule type" value="Genomic_DNA"/>
</dbReference>
<name>F6PP06_CIOIN</name>
<evidence type="ECO:0000313" key="3">
    <source>
        <dbReference type="Proteomes" id="UP000008144"/>
    </source>
</evidence>
<dbReference type="PANTHER" id="PTHR33504">
    <property type="entry name" value="NADH DEHYDROGENASE (UBIQUINONE) 1 BETA SUBCOMPLEX, 4"/>
    <property type="match status" value="1"/>
</dbReference>
<dbReference type="InParanoid" id="F6PP06"/>
<dbReference type="Proteomes" id="UP000008144">
    <property type="component" value="Chromosome 14"/>
</dbReference>
<sequence length="388" mass="44543">MLNQKEAVSILTAFSQNTADSAAVSLKLARATKSERKKHIKNEEATAEKLISAVLEISRHWRGFACRKFLRGLFVSHDDKIKEKQKPPQAIEIQNSSSVLLGVEQSQQSVDSVHPPNTPEVQEPTPEKVKPPKCRVISNKSDAASVIQRSWRRHIDMQVFRYYRDLINFRGHGDPALMLKCINPNESKLLDSAAGVHVRFRLAGEKFPPNIYYKIFTHRPVVDMCANSPKDYTKIEAKVPVGKTLSLNTTNTKEGWYVRHENNGWRLVSDRLIHSSMDPVTWQTSKKTVDFHHTRVQRQADVDHRRRKRKIEWMRKMYKDGMLHARETDQETSDLVDRAATGLVNTVDARGTEAVMEWEVDELLQWTTALNFDDYLEVWKEAATSNVS</sequence>
<protein>
    <submittedName>
        <fullName evidence="2">Uncharacterized protein</fullName>
    </submittedName>
</protein>
<dbReference type="OMA" id="KMDFHYS"/>
<reference evidence="2" key="3">
    <citation type="submission" date="2025-08" db="UniProtKB">
        <authorList>
            <consortium name="Ensembl"/>
        </authorList>
    </citation>
    <scope>IDENTIFICATION</scope>
</reference>
<dbReference type="InterPro" id="IPR000048">
    <property type="entry name" value="IQ_motif_EF-hand-BS"/>
</dbReference>
<dbReference type="EMBL" id="EAAA01001320">
    <property type="status" value="NOT_ANNOTATED_CDS"/>
    <property type="molecule type" value="Genomic_DNA"/>
</dbReference>
<dbReference type="HOGENOM" id="CLU_712787_0_0_1"/>
<reference evidence="3" key="1">
    <citation type="journal article" date="2002" name="Science">
        <title>The draft genome of Ciona intestinalis: insights into chordate and vertebrate origins.</title>
        <authorList>
            <person name="Dehal P."/>
            <person name="Satou Y."/>
            <person name="Campbell R.K."/>
            <person name="Chapman J."/>
            <person name="Degnan B."/>
            <person name="De Tomaso A."/>
            <person name="Davidson B."/>
            <person name="Di Gregorio A."/>
            <person name="Gelpke M."/>
            <person name="Goodstein D.M."/>
            <person name="Harafuji N."/>
            <person name="Hastings K.E."/>
            <person name="Ho I."/>
            <person name="Hotta K."/>
            <person name="Huang W."/>
            <person name="Kawashima T."/>
            <person name="Lemaire P."/>
            <person name="Martinez D."/>
            <person name="Meinertzhagen I.A."/>
            <person name="Necula S."/>
            <person name="Nonaka M."/>
            <person name="Putnam N."/>
            <person name="Rash S."/>
            <person name="Saiga H."/>
            <person name="Satake M."/>
            <person name="Terry A."/>
            <person name="Yamada L."/>
            <person name="Wang H.G."/>
            <person name="Awazu S."/>
            <person name="Azumi K."/>
            <person name="Boore J."/>
            <person name="Branno M."/>
            <person name="Chin-Bow S."/>
            <person name="DeSantis R."/>
            <person name="Doyle S."/>
            <person name="Francino P."/>
            <person name="Keys D.N."/>
            <person name="Haga S."/>
            <person name="Hayashi H."/>
            <person name="Hino K."/>
            <person name="Imai K.S."/>
            <person name="Inaba K."/>
            <person name="Kano S."/>
            <person name="Kobayashi K."/>
            <person name="Kobayashi M."/>
            <person name="Lee B.I."/>
            <person name="Makabe K.W."/>
            <person name="Manohar C."/>
            <person name="Matassi G."/>
            <person name="Medina M."/>
            <person name="Mochizuki Y."/>
            <person name="Mount S."/>
            <person name="Morishita T."/>
            <person name="Miura S."/>
            <person name="Nakayama A."/>
            <person name="Nishizaka S."/>
            <person name="Nomoto H."/>
            <person name="Ohta F."/>
            <person name="Oishi K."/>
            <person name="Rigoutsos I."/>
            <person name="Sano M."/>
            <person name="Sasaki A."/>
            <person name="Sasakura Y."/>
            <person name="Shoguchi E."/>
            <person name="Shin-i T."/>
            <person name="Spagnuolo A."/>
            <person name="Stainier D."/>
            <person name="Suzuki M.M."/>
            <person name="Tassy O."/>
            <person name="Takatori N."/>
            <person name="Tokuoka M."/>
            <person name="Yagi K."/>
            <person name="Yoshizaki F."/>
            <person name="Wada S."/>
            <person name="Zhang C."/>
            <person name="Hyatt P.D."/>
            <person name="Larimer F."/>
            <person name="Detter C."/>
            <person name="Doggett N."/>
            <person name="Glavina T."/>
            <person name="Hawkins T."/>
            <person name="Richardson P."/>
            <person name="Lucas S."/>
            <person name="Kohara Y."/>
            <person name="Levine M."/>
            <person name="Satoh N."/>
            <person name="Rokhsar D.S."/>
        </authorList>
    </citation>
    <scope>NUCLEOTIDE SEQUENCE [LARGE SCALE GENOMIC DNA]</scope>
</reference>
<dbReference type="GeneTree" id="ENSGT00940000166463"/>
<accession>F6PP06</accession>
<dbReference type="CDD" id="cd21090">
    <property type="entry name" value="C11orf65"/>
    <property type="match status" value="1"/>
</dbReference>
<reference evidence="2" key="4">
    <citation type="submission" date="2025-09" db="UniProtKB">
        <authorList>
            <consortium name="Ensembl"/>
        </authorList>
    </citation>
    <scope>IDENTIFICATION</scope>
</reference>
<dbReference type="Ensembl" id="ENSCINT00000004730.3">
    <property type="protein sequence ID" value="ENSCINP00000004730.3"/>
    <property type="gene ID" value="ENSCING00000002322.3"/>
</dbReference>
<dbReference type="AlphaFoldDB" id="F6PP06"/>
<proteinExistence type="predicted"/>
<reference evidence="2" key="2">
    <citation type="journal article" date="2008" name="Genome Biol.">
        <title>Improved genome assembly and evidence-based global gene model set for the chordate Ciona intestinalis: new insight into intron and operon populations.</title>
        <authorList>
            <person name="Satou Y."/>
            <person name="Mineta K."/>
            <person name="Ogasawara M."/>
            <person name="Sasakura Y."/>
            <person name="Shoguchi E."/>
            <person name="Ueno K."/>
            <person name="Yamada L."/>
            <person name="Matsumoto J."/>
            <person name="Wasserscheid J."/>
            <person name="Dewar K."/>
            <person name="Wiley G.B."/>
            <person name="Macmil S.L."/>
            <person name="Roe B.A."/>
            <person name="Zeller R.W."/>
            <person name="Hastings K.E."/>
            <person name="Lemaire P."/>
            <person name="Lindquist E."/>
            <person name="Endo T."/>
            <person name="Hotta K."/>
            <person name="Inaba K."/>
        </authorList>
    </citation>
    <scope>NUCLEOTIDE SEQUENCE [LARGE SCALE GENOMIC DNA]</scope>
    <source>
        <strain evidence="2">wild type</strain>
    </source>
</reference>
<keyword evidence="3" id="KW-1185">Reference proteome</keyword>
<evidence type="ECO:0000313" key="2">
    <source>
        <dbReference type="Ensembl" id="ENSCINP00000004730.3"/>
    </source>
</evidence>